<proteinExistence type="predicted"/>
<name>A0A1F5JJ18_9BACT</name>
<reference evidence="2 3" key="1">
    <citation type="journal article" date="2016" name="Nat. Commun.">
        <title>Thousands of microbial genomes shed light on interconnected biogeochemical processes in an aquifer system.</title>
        <authorList>
            <person name="Anantharaman K."/>
            <person name="Brown C.T."/>
            <person name="Hug L.A."/>
            <person name="Sharon I."/>
            <person name="Castelle C.J."/>
            <person name="Probst A.J."/>
            <person name="Thomas B.C."/>
            <person name="Singh A."/>
            <person name="Wilkins M.J."/>
            <person name="Karaoz U."/>
            <person name="Brodie E.L."/>
            <person name="Williams K.H."/>
            <person name="Hubbard S.S."/>
            <person name="Banfield J.F."/>
        </authorList>
    </citation>
    <scope>NUCLEOTIDE SEQUENCE [LARGE SCALE GENOMIC DNA]</scope>
</reference>
<dbReference type="InterPro" id="IPR015797">
    <property type="entry name" value="NUDIX_hydrolase-like_dom_sf"/>
</dbReference>
<evidence type="ECO:0000313" key="3">
    <source>
        <dbReference type="Proteomes" id="UP000177555"/>
    </source>
</evidence>
<dbReference type="AlphaFoldDB" id="A0A1F5JJ18"/>
<protein>
    <recommendedName>
        <fullName evidence="1">Nudix hydrolase domain-containing protein</fullName>
    </recommendedName>
</protein>
<sequence length="152" mass="17608">MQPPFYASGFLYSLKTHQILLLKSQQKDSTDFLWSTLGGESSEGEEAQIAFQRIINELLDLNLKTKNIYPVYDYFYDTEDKINYVFYGEVKSSRDFSRLKEGTFSWVAFNETSKLPFDAHSKQDVLIGERVINAKLREDEAKKLVPFSKPTL</sequence>
<accession>A0A1F5JJ18</accession>
<dbReference type="EMBL" id="MFCP01000017">
    <property type="protein sequence ID" value="OGE28651.1"/>
    <property type="molecule type" value="Genomic_DNA"/>
</dbReference>
<organism evidence="2 3">
    <name type="scientific">Candidatus Daviesbacteria bacterium RIFCSPHIGHO2_01_FULL_40_11</name>
    <dbReference type="NCBI Taxonomy" id="1797762"/>
    <lineage>
        <taxon>Bacteria</taxon>
        <taxon>Candidatus Daviesiibacteriota</taxon>
    </lineage>
</organism>
<dbReference type="SUPFAM" id="SSF55811">
    <property type="entry name" value="Nudix"/>
    <property type="match status" value="1"/>
</dbReference>
<dbReference type="InterPro" id="IPR000086">
    <property type="entry name" value="NUDIX_hydrolase_dom"/>
</dbReference>
<dbReference type="Proteomes" id="UP000177555">
    <property type="component" value="Unassembled WGS sequence"/>
</dbReference>
<feature type="domain" description="Nudix hydrolase" evidence="1">
    <location>
        <begin position="15"/>
        <end position="117"/>
    </location>
</feature>
<evidence type="ECO:0000313" key="2">
    <source>
        <dbReference type="EMBL" id="OGE28651.1"/>
    </source>
</evidence>
<evidence type="ECO:0000259" key="1">
    <source>
        <dbReference type="Pfam" id="PF00293"/>
    </source>
</evidence>
<comment type="caution">
    <text evidence="2">The sequence shown here is derived from an EMBL/GenBank/DDBJ whole genome shotgun (WGS) entry which is preliminary data.</text>
</comment>
<gene>
    <name evidence="2" type="ORF">A2867_04370</name>
</gene>
<dbReference type="Pfam" id="PF00293">
    <property type="entry name" value="NUDIX"/>
    <property type="match status" value="1"/>
</dbReference>
<dbReference type="Gene3D" id="3.90.79.10">
    <property type="entry name" value="Nucleoside Triphosphate Pyrophosphohydrolase"/>
    <property type="match status" value="1"/>
</dbReference>